<evidence type="ECO:0000256" key="1">
    <source>
        <dbReference type="SAM" id="SignalP"/>
    </source>
</evidence>
<feature type="signal peptide" evidence="1">
    <location>
        <begin position="1"/>
        <end position="20"/>
    </location>
</feature>
<evidence type="ECO:0000313" key="3">
    <source>
        <dbReference type="Proteomes" id="UP000319342"/>
    </source>
</evidence>
<accession>A0A518D4N7</accession>
<dbReference type="AlphaFoldDB" id="A0A518D4N7"/>
<name>A0A518D4N7_9BACT</name>
<protein>
    <submittedName>
        <fullName evidence="2">Uncharacterized protein</fullName>
    </submittedName>
</protein>
<dbReference type="Proteomes" id="UP000319342">
    <property type="component" value="Chromosome"/>
</dbReference>
<organism evidence="2 3">
    <name type="scientific">Rohdeia mirabilis</name>
    <dbReference type="NCBI Taxonomy" id="2528008"/>
    <lineage>
        <taxon>Bacteria</taxon>
        <taxon>Pseudomonadati</taxon>
        <taxon>Planctomycetota</taxon>
        <taxon>Planctomycetia</taxon>
        <taxon>Planctomycetia incertae sedis</taxon>
        <taxon>Rohdeia</taxon>
    </lineage>
</organism>
<reference evidence="2 3" key="1">
    <citation type="submission" date="2019-02" db="EMBL/GenBank/DDBJ databases">
        <title>Deep-cultivation of Planctomycetes and their phenomic and genomic characterization uncovers novel biology.</title>
        <authorList>
            <person name="Wiegand S."/>
            <person name="Jogler M."/>
            <person name="Boedeker C."/>
            <person name="Pinto D."/>
            <person name="Vollmers J."/>
            <person name="Rivas-Marin E."/>
            <person name="Kohn T."/>
            <person name="Peeters S.H."/>
            <person name="Heuer A."/>
            <person name="Rast P."/>
            <person name="Oberbeckmann S."/>
            <person name="Bunk B."/>
            <person name="Jeske O."/>
            <person name="Meyerdierks A."/>
            <person name="Storesund J.E."/>
            <person name="Kallscheuer N."/>
            <person name="Luecker S."/>
            <person name="Lage O.M."/>
            <person name="Pohl T."/>
            <person name="Merkel B.J."/>
            <person name="Hornburger P."/>
            <person name="Mueller R.-W."/>
            <person name="Bruemmer F."/>
            <person name="Labrenz M."/>
            <person name="Spormann A.M."/>
            <person name="Op den Camp H."/>
            <person name="Overmann J."/>
            <person name="Amann R."/>
            <person name="Jetten M.S.M."/>
            <person name="Mascher T."/>
            <person name="Medema M.H."/>
            <person name="Devos D.P."/>
            <person name="Kaster A.-K."/>
            <person name="Ovreas L."/>
            <person name="Rohde M."/>
            <person name="Galperin M.Y."/>
            <person name="Jogler C."/>
        </authorList>
    </citation>
    <scope>NUCLEOTIDE SEQUENCE [LARGE SCALE GENOMIC DNA]</scope>
    <source>
        <strain evidence="2 3">Pla163</strain>
    </source>
</reference>
<gene>
    <name evidence="2" type="ORF">Pla163_35920</name>
</gene>
<sequence length="130" mass="13937" precursor="true">MRLKFLALAAAFLVVGPSHASAPSETILYECGEQVTILDSARLRTKVTPVFAASHGTTPDDMALHEFLVRQRYLEDVECVDECPNGPASTCQPGAIFTYDHAAGAWGIPSGDYVVTFTGVEIVRGCSDCL</sequence>
<keyword evidence="1" id="KW-0732">Signal</keyword>
<dbReference type="RefSeq" id="WP_145191667.1">
    <property type="nucleotide sequence ID" value="NZ_CP036290.1"/>
</dbReference>
<keyword evidence="3" id="KW-1185">Reference proteome</keyword>
<feature type="chain" id="PRO_5022114478" evidence="1">
    <location>
        <begin position="21"/>
        <end position="130"/>
    </location>
</feature>
<proteinExistence type="predicted"/>
<dbReference type="EMBL" id="CP036290">
    <property type="protein sequence ID" value="QDU86441.1"/>
    <property type="molecule type" value="Genomic_DNA"/>
</dbReference>
<evidence type="ECO:0000313" key="2">
    <source>
        <dbReference type="EMBL" id="QDU86441.1"/>
    </source>
</evidence>